<dbReference type="EMBL" id="JH992971">
    <property type="protein sequence ID" value="EKX53135.1"/>
    <property type="molecule type" value="Genomic_DNA"/>
</dbReference>
<accession>L1JY41</accession>
<sequence length="102" mass="11447">MEGSAVEIVHGQVTRRAEVGDLLFLIDFLQHFTANQASTYASNDCKQLVLALVPFEKVRARLDSDADFSSRFYEYRSAPPPLLLLLRLAHPPPPSPKLTLHM</sequence>
<protein>
    <submittedName>
        <fullName evidence="1 2">Uncharacterized protein</fullName>
    </submittedName>
</protein>
<name>L1JY41_GUITC</name>
<proteinExistence type="predicted"/>
<dbReference type="EnsemblProtists" id="EKX53135">
    <property type="protein sequence ID" value="EKX53135"/>
    <property type="gene ID" value="GUITHDRAFT_150534"/>
</dbReference>
<organism evidence="1">
    <name type="scientific">Guillardia theta (strain CCMP2712)</name>
    <name type="common">Cryptophyte</name>
    <dbReference type="NCBI Taxonomy" id="905079"/>
    <lineage>
        <taxon>Eukaryota</taxon>
        <taxon>Cryptophyceae</taxon>
        <taxon>Pyrenomonadales</taxon>
        <taxon>Geminigeraceae</taxon>
        <taxon>Guillardia</taxon>
    </lineage>
</organism>
<evidence type="ECO:0000313" key="2">
    <source>
        <dbReference type="EnsemblProtists" id="EKX53135"/>
    </source>
</evidence>
<dbReference type="HOGENOM" id="CLU_2282833_0_0_1"/>
<reference evidence="3" key="2">
    <citation type="submission" date="2012-11" db="EMBL/GenBank/DDBJ databases">
        <authorList>
            <person name="Kuo A."/>
            <person name="Curtis B.A."/>
            <person name="Tanifuji G."/>
            <person name="Burki F."/>
            <person name="Gruber A."/>
            <person name="Irimia M."/>
            <person name="Maruyama S."/>
            <person name="Arias M.C."/>
            <person name="Ball S.G."/>
            <person name="Gile G.H."/>
            <person name="Hirakawa Y."/>
            <person name="Hopkins J.F."/>
            <person name="Rensing S.A."/>
            <person name="Schmutz J."/>
            <person name="Symeonidi A."/>
            <person name="Elias M."/>
            <person name="Eveleigh R.J."/>
            <person name="Herman E.K."/>
            <person name="Klute M.J."/>
            <person name="Nakayama T."/>
            <person name="Obornik M."/>
            <person name="Reyes-Prieto A."/>
            <person name="Armbrust E.V."/>
            <person name="Aves S.J."/>
            <person name="Beiko R.G."/>
            <person name="Coutinho P."/>
            <person name="Dacks J.B."/>
            <person name="Durnford D.G."/>
            <person name="Fast N.M."/>
            <person name="Green B.R."/>
            <person name="Grisdale C."/>
            <person name="Hempe F."/>
            <person name="Henrissat B."/>
            <person name="Hoppner M.P."/>
            <person name="Ishida K.-I."/>
            <person name="Kim E."/>
            <person name="Koreny L."/>
            <person name="Kroth P.G."/>
            <person name="Liu Y."/>
            <person name="Malik S.-B."/>
            <person name="Maier U.G."/>
            <person name="McRose D."/>
            <person name="Mock T."/>
            <person name="Neilson J.A."/>
            <person name="Onodera N.T."/>
            <person name="Poole A.M."/>
            <person name="Pritham E.J."/>
            <person name="Richards T.A."/>
            <person name="Rocap G."/>
            <person name="Roy S.W."/>
            <person name="Sarai C."/>
            <person name="Schaack S."/>
            <person name="Shirato S."/>
            <person name="Slamovits C.H."/>
            <person name="Spencer D.F."/>
            <person name="Suzuki S."/>
            <person name="Worden A.Z."/>
            <person name="Zauner S."/>
            <person name="Barry K."/>
            <person name="Bell C."/>
            <person name="Bharti A.K."/>
            <person name="Crow J.A."/>
            <person name="Grimwood J."/>
            <person name="Kramer R."/>
            <person name="Lindquist E."/>
            <person name="Lucas S."/>
            <person name="Salamov A."/>
            <person name="McFadden G.I."/>
            <person name="Lane C.E."/>
            <person name="Keeling P.J."/>
            <person name="Gray M.W."/>
            <person name="Grigoriev I.V."/>
            <person name="Archibald J.M."/>
        </authorList>
    </citation>
    <scope>NUCLEOTIDE SEQUENCE</scope>
    <source>
        <strain evidence="3">CCMP2712</strain>
    </source>
</reference>
<dbReference type="RefSeq" id="XP_005840115.1">
    <property type="nucleotide sequence ID" value="XM_005840058.1"/>
</dbReference>
<keyword evidence="3" id="KW-1185">Reference proteome</keyword>
<dbReference type="PaxDb" id="55529-EKX53135"/>
<reference evidence="1 3" key="1">
    <citation type="journal article" date="2012" name="Nature">
        <title>Algal genomes reveal evolutionary mosaicism and the fate of nucleomorphs.</title>
        <authorList>
            <consortium name="DOE Joint Genome Institute"/>
            <person name="Curtis B.A."/>
            <person name="Tanifuji G."/>
            <person name="Burki F."/>
            <person name="Gruber A."/>
            <person name="Irimia M."/>
            <person name="Maruyama S."/>
            <person name="Arias M.C."/>
            <person name="Ball S.G."/>
            <person name="Gile G.H."/>
            <person name="Hirakawa Y."/>
            <person name="Hopkins J.F."/>
            <person name="Kuo A."/>
            <person name="Rensing S.A."/>
            <person name="Schmutz J."/>
            <person name="Symeonidi A."/>
            <person name="Elias M."/>
            <person name="Eveleigh R.J."/>
            <person name="Herman E.K."/>
            <person name="Klute M.J."/>
            <person name="Nakayama T."/>
            <person name="Obornik M."/>
            <person name="Reyes-Prieto A."/>
            <person name="Armbrust E.V."/>
            <person name="Aves S.J."/>
            <person name="Beiko R.G."/>
            <person name="Coutinho P."/>
            <person name="Dacks J.B."/>
            <person name="Durnford D.G."/>
            <person name="Fast N.M."/>
            <person name="Green B.R."/>
            <person name="Grisdale C.J."/>
            <person name="Hempel F."/>
            <person name="Henrissat B."/>
            <person name="Hoppner M.P."/>
            <person name="Ishida K."/>
            <person name="Kim E."/>
            <person name="Koreny L."/>
            <person name="Kroth P.G."/>
            <person name="Liu Y."/>
            <person name="Malik S.B."/>
            <person name="Maier U.G."/>
            <person name="McRose D."/>
            <person name="Mock T."/>
            <person name="Neilson J.A."/>
            <person name="Onodera N.T."/>
            <person name="Poole A.M."/>
            <person name="Pritham E.J."/>
            <person name="Richards T.A."/>
            <person name="Rocap G."/>
            <person name="Roy S.W."/>
            <person name="Sarai C."/>
            <person name="Schaack S."/>
            <person name="Shirato S."/>
            <person name="Slamovits C.H."/>
            <person name="Spencer D.F."/>
            <person name="Suzuki S."/>
            <person name="Worden A.Z."/>
            <person name="Zauner S."/>
            <person name="Barry K."/>
            <person name="Bell C."/>
            <person name="Bharti A.K."/>
            <person name="Crow J.A."/>
            <person name="Grimwood J."/>
            <person name="Kramer R."/>
            <person name="Lindquist E."/>
            <person name="Lucas S."/>
            <person name="Salamov A."/>
            <person name="McFadden G.I."/>
            <person name="Lane C.E."/>
            <person name="Keeling P.J."/>
            <person name="Gray M.W."/>
            <person name="Grigoriev I.V."/>
            <person name="Archibald J.M."/>
        </authorList>
    </citation>
    <scope>NUCLEOTIDE SEQUENCE</scope>
    <source>
        <strain evidence="1 3">CCMP2712</strain>
    </source>
</reference>
<dbReference type="GeneID" id="17309533"/>
<reference evidence="2" key="3">
    <citation type="submission" date="2016-03" db="UniProtKB">
        <authorList>
            <consortium name="EnsemblProtists"/>
        </authorList>
    </citation>
    <scope>IDENTIFICATION</scope>
</reference>
<dbReference type="AlphaFoldDB" id="L1JY41"/>
<evidence type="ECO:0000313" key="3">
    <source>
        <dbReference type="Proteomes" id="UP000011087"/>
    </source>
</evidence>
<gene>
    <name evidence="1" type="ORF">GUITHDRAFT_150534</name>
</gene>
<evidence type="ECO:0000313" key="1">
    <source>
        <dbReference type="EMBL" id="EKX53135.1"/>
    </source>
</evidence>
<dbReference type="Proteomes" id="UP000011087">
    <property type="component" value="Unassembled WGS sequence"/>
</dbReference>
<dbReference type="KEGG" id="gtt:GUITHDRAFT_150534"/>